<evidence type="ECO:0000256" key="1">
    <source>
        <dbReference type="SAM" id="MobiDB-lite"/>
    </source>
</evidence>
<feature type="chain" id="PRO_5004577728" evidence="2">
    <location>
        <begin position="24"/>
        <end position="172"/>
    </location>
</feature>
<feature type="signal peptide" evidence="2">
    <location>
        <begin position="1"/>
        <end position="23"/>
    </location>
</feature>
<name>T0IYF4_9SPHN</name>
<feature type="region of interest" description="Disordered" evidence="1">
    <location>
        <begin position="132"/>
        <end position="172"/>
    </location>
</feature>
<evidence type="ECO:0000313" key="4">
    <source>
        <dbReference type="Proteomes" id="UP000015527"/>
    </source>
</evidence>
<gene>
    <name evidence="3" type="ORF">L284_08915</name>
</gene>
<dbReference type="AlphaFoldDB" id="T0IYF4"/>
<feature type="compositionally biased region" description="Low complexity" evidence="1">
    <location>
        <begin position="134"/>
        <end position="164"/>
    </location>
</feature>
<dbReference type="PATRIC" id="fig|1096930.3.peg.1767"/>
<sequence>MEVQRTIGFAAGAACAVALGLFAAGNTPTRMVGIAEDRPESPAWQSPEPEPATEYYGESYASSWLSPAADTSSSRFRDETDDYTGAGMVYAYPDPVYDPEQDVMTDASFVLPGSEDSADLVAASAEQAAQDVQEALASPATASASATERPAALPAATTTPTAATRQLAGAQR</sequence>
<organism evidence="3 4">
    <name type="scientific">Novosphingobium lindaniclasticum LE124</name>
    <dbReference type="NCBI Taxonomy" id="1096930"/>
    <lineage>
        <taxon>Bacteria</taxon>
        <taxon>Pseudomonadati</taxon>
        <taxon>Pseudomonadota</taxon>
        <taxon>Alphaproteobacteria</taxon>
        <taxon>Sphingomonadales</taxon>
        <taxon>Sphingomonadaceae</taxon>
        <taxon>Novosphingobium</taxon>
    </lineage>
</organism>
<accession>T0IYF4</accession>
<reference evidence="3 4" key="1">
    <citation type="journal article" date="2013" name="Genome Announc.">
        <title>Genome Sequence of Novosphingobium lindaniclasticum LE124T, Isolated from a Hexachlorocyclohexane Dumpsite.</title>
        <authorList>
            <person name="Saxena A."/>
            <person name="Nayyar N."/>
            <person name="Sangwan N."/>
            <person name="Kumari R."/>
            <person name="Khurana J.P."/>
            <person name="Lal R."/>
        </authorList>
    </citation>
    <scope>NUCLEOTIDE SEQUENCE [LARGE SCALE GENOMIC DNA]</scope>
    <source>
        <strain evidence="3 4">LE124</strain>
    </source>
</reference>
<protein>
    <submittedName>
        <fullName evidence="3">Uncharacterized protein</fullName>
    </submittedName>
</protein>
<keyword evidence="2" id="KW-0732">Signal</keyword>
<dbReference type="Proteomes" id="UP000015527">
    <property type="component" value="Unassembled WGS sequence"/>
</dbReference>
<dbReference type="EMBL" id="ATHL01000061">
    <property type="protein sequence ID" value="EQB16900.1"/>
    <property type="molecule type" value="Genomic_DNA"/>
</dbReference>
<evidence type="ECO:0000313" key="3">
    <source>
        <dbReference type="EMBL" id="EQB16900.1"/>
    </source>
</evidence>
<feature type="region of interest" description="Disordered" evidence="1">
    <location>
        <begin position="36"/>
        <end position="58"/>
    </location>
</feature>
<keyword evidence="4" id="KW-1185">Reference proteome</keyword>
<comment type="caution">
    <text evidence="3">The sequence shown here is derived from an EMBL/GenBank/DDBJ whole genome shotgun (WGS) entry which is preliminary data.</text>
</comment>
<proteinExistence type="predicted"/>
<evidence type="ECO:0000256" key="2">
    <source>
        <dbReference type="SAM" id="SignalP"/>
    </source>
</evidence>